<dbReference type="KEGG" id="phs:C2L64_23295"/>
<dbReference type="RefSeq" id="WP_007589983.1">
    <property type="nucleotide sequence ID" value="NZ_AKAU01000213.1"/>
</dbReference>
<dbReference type="EMBL" id="AKAU01000213">
    <property type="protein sequence ID" value="EIM96021.1"/>
    <property type="molecule type" value="Genomic_DNA"/>
</dbReference>
<feature type="signal peptide" evidence="2">
    <location>
        <begin position="1"/>
        <end position="23"/>
    </location>
</feature>
<gene>
    <name evidence="3" type="ORF">C2L64_23295</name>
    <name evidence="4" type="ORF">WQE_36435</name>
</gene>
<evidence type="ECO:0000313" key="4">
    <source>
        <dbReference type="EMBL" id="EIM96021.1"/>
    </source>
</evidence>
<dbReference type="Proteomes" id="UP000004980">
    <property type="component" value="Unassembled WGS sequence"/>
</dbReference>
<feature type="chain" id="PRO_5042983993" description="DUF4148 domain-containing protein" evidence="2">
    <location>
        <begin position="24"/>
        <end position="90"/>
    </location>
</feature>
<reference evidence="3 6" key="2">
    <citation type="submission" date="2018-01" db="EMBL/GenBank/DDBJ databases">
        <title>Species boundaries and ecological features among Paraburkholderia terrae DSMZ17804T, P. hospita DSMZ17164T and P. caribensis DSMZ13236T.</title>
        <authorList>
            <person name="Pratama A.A."/>
        </authorList>
    </citation>
    <scope>NUCLEOTIDE SEQUENCE [LARGE SCALE GENOMIC DNA]</scope>
    <source>
        <strain evidence="3 6">DSM 17164</strain>
    </source>
</reference>
<keyword evidence="5" id="KW-1185">Reference proteome</keyword>
<feature type="region of interest" description="Disordered" evidence="1">
    <location>
        <begin position="33"/>
        <end position="55"/>
    </location>
</feature>
<dbReference type="AlphaFoldDB" id="A0AAN1ML88"/>
<evidence type="ECO:0000313" key="3">
    <source>
        <dbReference type="EMBL" id="AUT71230.1"/>
    </source>
</evidence>
<evidence type="ECO:0000313" key="6">
    <source>
        <dbReference type="Proteomes" id="UP000236649"/>
    </source>
</evidence>
<dbReference type="Proteomes" id="UP000236649">
    <property type="component" value="Chromosome 2"/>
</dbReference>
<sequence length="90" mass="9323">MKPKLVVAILTALCAFFAESALASGYGPAPRYEPLAGAPASQHGQSADTLAVERRDSADTQYGYGGMAAVLSQSGSRPVATLQSDVYAHH</sequence>
<evidence type="ECO:0000256" key="1">
    <source>
        <dbReference type="SAM" id="MobiDB-lite"/>
    </source>
</evidence>
<evidence type="ECO:0000313" key="5">
    <source>
        <dbReference type="Proteomes" id="UP000004980"/>
    </source>
</evidence>
<evidence type="ECO:0000256" key="2">
    <source>
        <dbReference type="SAM" id="SignalP"/>
    </source>
</evidence>
<keyword evidence="2" id="KW-0732">Signal</keyword>
<proteinExistence type="predicted"/>
<dbReference type="EMBL" id="CP026106">
    <property type="protein sequence ID" value="AUT71230.1"/>
    <property type="molecule type" value="Genomic_DNA"/>
</dbReference>
<reference evidence="4 5" key="1">
    <citation type="journal article" date="2012" name="J. Bacteriol.">
        <title>Draft Genome Sequence of the Soil Bacterium Burkholderia terrae Strain BS001, Which Interacts with Fungal Surface Structures.</title>
        <authorList>
            <person name="Nazir R."/>
            <person name="Hansen M.A."/>
            <person name="Sorensen S."/>
            <person name="van Elsas J.D."/>
        </authorList>
    </citation>
    <scope>NUCLEOTIDE SEQUENCE [LARGE SCALE GENOMIC DNA]</scope>
    <source>
        <strain evidence="4 5">BS001</strain>
    </source>
</reference>
<dbReference type="GeneID" id="55531244"/>
<accession>A0AAN1ML88</accession>
<name>A0AAN1ML88_9BURK</name>
<protein>
    <recommendedName>
        <fullName evidence="7">DUF4148 domain-containing protein</fullName>
    </recommendedName>
</protein>
<evidence type="ECO:0008006" key="7">
    <source>
        <dbReference type="Google" id="ProtNLM"/>
    </source>
</evidence>
<organism evidence="3 6">
    <name type="scientific">Paraburkholderia hospita</name>
    <dbReference type="NCBI Taxonomy" id="169430"/>
    <lineage>
        <taxon>Bacteria</taxon>
        <taxon>Pseudomonadati</taxon>
        <taxon>Pseudomonadota</taxon>
        <taxon>Betaproteobacteria</taxon>
        <taxon>Burkholderiales</taxon>
        <taxon>Burkholderiaceae</taxon>
        <taxon>Paraburkholderia</taxon>
    </lineage>
</organism>